<organism evidence="7 8">
    <name type="scientific">Linnemannia schmuckeri</name>
    <dbReference type="NCBI Taxonomy" id="64567"/>
    <lineage>
        <taxon>Eukaryota</taxon>
        <taxon>Fungi</taxon>
        <taxon>Fungi incertae sedis</taxon>
        <taxon>Mucoromycota</taxon>
        <taxon>Mortierellomycotina</taxon>
        <taxon>Mortierellomycetes</taxon>
        <taxon>Mortierellales</taxon>
        <taxon>Mortierellaceae</taxon>
        <taxon>Linnemannia</taxon>
    </lineage>
</organism>
<evidence type="ECO:0000259" key="6">
    <source>
        <dbReference type="PROSITE" id="PS50255"/>
    </source>
</evidence>
<keyword evidence="8" id="KW-1185">Reference proteome</keyword>
<comment type="similarity">
    <text evidence="4">Belongs to the cytochrome b5 family.</text>
</comment>
<evidence type="ECO:0000313" key="8">
    <source>
        <dbReference type="Proteomes" id="UP000748756"/>
    </source>
</evidence>
<gene>
    <name evidence="7" type="ORF">BG015_000320</name>
</gene>
<accession>A0A9P5S4G3</accession>
<feature type="compositionally biased region" description="Polar residues" evidence="5">
    <location>
        <begin position="16"/>
        <end position="39"/>
    </location>
</feature>
<evidence type="ECO:0000256" key="5">
    <source>
        <dbReference type="SAM" id="MobiDB-lite"/>
    </source>
</evidence>
<dbReference type="GO" id="GO:0020037">
    <property type="term" value="F:heme binding"/>
    <property type="evidence" value="ECO:0007669"/>
    <property type="project" value="UniProtKB-UniRule"/>
</dbReference>
<dbReference type="Gene3D" id="3.10.120.10">
    <property type="entry name" value="Cytochrome b5-like heme/steroid binding domain"/>
    <property type="match status" value="1"/>
</dbReference>
<reference evidence="7" key="1">
    <citation type="journal article" date="2020" name="Fungal Divers.">
        <title>Resolving the Mortierellaceae phylogeny through synthesis of multi-gene phylogenetics and phylogenomics.</title>
        <authorList>
            <person name="Vandepol N."/>
            <person name="Liber J."/>
            <person name="Desiro A."/>
            <person name="Na H."/>
            <person name="Kennedy M."/>
            <person name="Barry K."/>
            <person name="Grigoriev I.V."/>
            <person name="Miller A.N."/>
            <person name="O'Donnell K."/>
            <person name="Stajich J.E."/>
            <person name="Bonito G."/>
        </authorList>
    </citation>
    <scope>NUCLEOTIDE SEQUENCE</scope>
    <source>
        <strain evidence="7">NRRL 6426</strain>
    </source>
</reference>
<dbReference type="SUPFAM" id="SSF55856">
    <property type="entry name" value="Cytochrome b5-like heme/steroid binding domain"/>
    <property type="match status" value="1"/>
</dbReference>
<sequence>MSYLFSAIRDYVRPQGATNAKSTEDSSSVNTTQNTTIKTPQKDTLAPATTTAPHPYANNVNSNQNRIMVQPTSKNSSLSIPAVSLNSLQPPIIRTNSSDGSSDDSDLDSENDSSEVKIATPYLATSTAIDTPFMTLSTADDPDIEVTPSFPAVDGPQRLAACSTDPKSKRRIKFALAPGHSPLDWARLTASGKDLRGVDSFGRYTLEDVKEHKSYDDAWTVLNGKVYNMTAYLPFHPGGEKEIMRCAGRDGTRLFNLTHKWVNYEYMLKECQVGFLVSDGPSSNKLRAQ</sequence>
<dbReference type="Pfam" id="PF00173">
    <property type="entry name" value="Cyt-b5"/>
    <property type="match status" value="1"/>
</dbReference>
<evidence type="ECO:0000256" key="4">
    <source>
        <dbReference type="RuleBase" id="RU362121"/>
    </source>
</evidence>
<dbReference type="OrthoDB" id="432299at2759"/>
<name>A0A9P5S4G3_9FUNG</name>
<dbReference type="EMBL" id="JAAAUQ010000105">
    <property type="protein sequence ID" value="KAF9154635.1"/>
    <property type="molecule type" value="Genomic_DNA"/>
</dbReference>
<dbReference type="AlphaFoldDB" id="A0A9P5S4G3"/>
<dbReference type="PANTHER" id="PTHR46237">
    <property type="entry name" value="CYTOCHROME B5 REDUCTASE 4 FAMILY MEMBER"/>
    <property type="match status" value="1"/>
</dbReference>
<dbReference type="SMART" id="SM01117">
    <property type="entry name" value="Cyt-b5"/>
    <property type="match status" value="1"/>
</dbReference>
<feature type="domain" description="Cytochrome b5 heme-binding" evidence="6">
    <location>
        <begin position="201"/>
        <end position="277"/>
    </location>
</feature>
<comment type="caution">
    <text evidence="7">The sequence shown here is derived from an EMBL/GenBank/DDBJ whole genome shotgun (WGS) entry which is preliminary data.</text>
</comment>
<dbReference type="InterPro" id="IPR036400">
    <property type="entry name" value="Cyt_B5-like_heme/steroid_sf"/>
</dbReference>
<proteinExistence type="inferred from homology"/>
<dbReference type="GO" id="GO:0005737">
    <property type="term" value="C:cytoplasm"/>
    <property type="evidence" value="ECO:0007669"/>
    <property type="project" value="TreeGrafter"/>
</dbReference>
<feature type="region of interest" description="Disordered" evidence="5">
    <location>
        <begin position="90"/>
        <end position="114"/>
    </location>
</feature>
<dbReference type="InterPro" id="IPR001199">
    <property type="entry name" value="Cyt_B5-like_heme/steroid-bd"/>
</dbReference>
<dbReference type="InterPro" id="IPR018506">
    <property type="entry name" value="Cyt_B5_heme-BS"/>
</dbReference>
<evidence type="ECO:0000256" key="3">
    <source>
        <dbReference type="ARBA" id="ARBA00023004"/>
    </source>
</evidence>
<evidence type="ECO:0000313" key="7">
    <source>
        <dbReference type="EMBL" id="KAF9154635.1"/>
    </source>
</evidence>
<dbReference type="PROSITE" id="PS50255">
    <property type="entry name" value="CYTOCHROME_B5_2"/>
    <property type="match status" value="1"/>
</dbReference>
<dbReference type="InterPro" id="IPR051872">
    <property type="entry name" value="Cytochrome_b5/Flavoprotein_Rdt"/>
</dbReference>
<dbReference type="FunFam" id="3.10.120.10:FF:000001">
    <property type="entry name" value="Cytochrome b5 reductase 4"/>
    <property type="match status" value="1"/>
</dbReference>
<keyword evidence="3 4" id="KW-0408">Iron</keyword>
<dbReference type="GO" id="GO:0046872">
    <property type="term" value="F:metal ion binding"/>
    <property type="evidence" value="ECO:0007669"/>
    <property type="project" value="UniProtKB-UniRule"/>
</dbReference>
<dbReference type="Proteomes" id="UP000748756">
    <property type="component" value="Unassembled WGS sequence"/>
</dbReference>
<keyword evidence="1 4" id="KW-0349">Heme</keyword>
<evidence type="ECO:0000256" key="2">
    <source>
        <dbReference type="ARBA" id="ARBA00022723"/>
    </source>
</evidence>
<dbReference type="PANTHER" id="PTHR46237:SF1">
    <property type="entry name" value="CYTOCHROME B5 REDUCTASE 4"/>
    <property type="match status" value="1"/>
</dbReference>
<evidence type="ECO:0000256" key="1">
    <source>
        <dbReference type="ARBA" id="ARBA00022617"/>
    </source>
</evidence>
<dbReference type="PROSITE" id="PS00191">
    <property type="entry name" value="CYTOCHROME_B5_1"/>
    <property type="match status" value="1"/>
</dbReference>
<protein>
    <recommendedName>
        <fullName evidence="6">Cytochrome b5 heme-binding domain-containing protein</fullName>
    </recommendedName>
</protein>
<feature type="region of interest" description="Disordered" evidence="5">
    <location>
        <begin position="15"/>
        <end position="61"/>
    </location>
</feature>
<feature type="compositionally biased region" description="Acidic residues" evidence="5">
    <location>
        <begin position="101"/>
        <end position="113"/>
    </location>
</feature>
<dbReference type="GO" id="GO:0004128">
    <property type="term" value="F:cytochrome-b5 reductase activity, acting on NAD(P)H"/>
    <property type="evidence" value="ECO:0007669"/>
    <property type="project" value="TreeGrafter"/>
</dbReference>
<keyword evidence="2 4" id="KW-0479">Metal-binding</keyword>
<feature type="compositionally biased region" description="Low complexity" evidence="5">
    <location>
        <begin position="46"/>
        <end position="55"/>
    </location>
</feature>